<dbReference type="Proteomes" id="UP001367771">
    <property type="component" value="Unassembled WGS sequence"/>
</dbReference>
<name>A0ABU8H7P4_9SPHN</name>
<evidence type="ECO:0000313" key="1">
    <source>
        <dbReference type="EMBL" id="MEI5689081.1"/>
    </source>
</evidence>
<reference evidence="1 2" key="1">
    <citation type="journal article" date="2013" name="Int. J. Syst. Evol. Microbiol.">
        <title>Sphingomonas kyungheensis sp. nov., a bacterium with ginsenoside-converting activity isolated from soil of a ginseng field.</title>
        <authorList>
            <person name="Son H.M."/>
            <person name="Yang J.E."/>
            <person name="Park Y."/>
            <person name="Han C.K."/>
            <person name="Kim S.G."/>
            <person name="Kook M."/>
            <person name="Yi T.H."/>
        </authorList>
    </citation>
    <scope>NUCLEOTIDE SEQUENCE [LARGE SCALE GENOMIC DNA]</scope>
    <source>
        <strain evidence="1 2">LMG 26582</strain>
    </source>
</reference>
<keyword evidence="2" id="KW-1185">Reference proteome</keyword>
<dbReference type="EMBL" id="JBBBDM010000020">
    <property type="protein sequence ID" value="MEI5689081.1"/>
    <property type="molecule type" value="Genomic_DNA"/>
</dbReference>
<accession>A0ABU8H7P4</accession>
<organism evidence="1 2">
    <name type="scientific">Sphingomonas kyungheensis</name>
    <dbReference type="NCBI Taxonomy" id="1069987"/>
    <lineage>
        <taxon>Bacteria</taxon>
        <taxon>Pseudomonadati</taxon>
        <taxon>Pseudomonadota</taxon>
        <taxon>Alphaproteobacteria</taxon>
        <taxon>Sphingomonadales</taxon>
        <taxon>Sphingomonadaceae</taxon>
        <taxon>Sphingomonas</taxon>
    </lineage>
</organism>
<sequence>MQAEKIGVGTGAAQPDDVLTMVGDREAPDIGVKSRRGGKIGYVEVDAAQTRDRKFLAHRRASLLPPVRGTTEYGGTPLYVANTHS</sequence>
<evidence type="ECO:0000313" key="2">
    <source>
        <dbReference type="Proteomes" id="UP001367771"/>
    </source>
</evidence>
<gene>
    <name evidence="1" type="ORF">V8201_18470</name>
</gene>
<comment type="caution">
    <text evidence="1">The sequence shown here is derived from an EMBL/GenBank/DDBJ whole genome shotgun (WGS) entry which is preliminary data.</text>
</comment>
<protein>
    <submittedName>
        <fullName evidence="1">Uncharacterized protein</fullName>
    </submittedName>
</protein>
<proteinExistence type="predicted"/>